<comment type="caution">
    <text evidence="2">The sequence shown here is derived from an EMBL/GenBank/DDBJ whole genome shotgun (WGS) entry which is preliminary data.</text>
</comment>
<evidence type="ECO:0000313" key="2">
    <source>
        <dbReference type="EMBL" id="GAA2348581.1"/>
    </source>
</evidence>
<dbReference type="Proteomes" id="UP001501584">
    <property type="component" value="Unassembled WGS sequence"/>
</dbReference>
<feature type="region of interest" description="Disordered" evidence="1">
    <location>
        <begin position="1"/>
        <end position="35"/>
    </location>
</feature>
<evidence type="ECO:0000256" key="1">
    <source>
        <dbReference type="SAM" id="MobiDB-lite"/>
    </source>
</evidence>
<name>A0ABP5TB55_9ACTN</name>
<organism evidence="2 3">
    <name type="scientific">Glycomyces rutgersensis</name>
    <dbReference type="NCBI Taxonomy" id="58115"/>
    <lineage>
        <taxon>Bacteria</taxon>
        <taxon>Bacillati</taxon>
        <taxon>Actinomycetota</taxon>
        <taxon>Actinomycetes</taxon>
        <taxon>Glycomycetales</taxon>
        <taxon>Glycomycetaceae</taxon>
        <taxon>Glycomyces</taxon>
    </lineage>
</organism>
<keyword evidence="3" id="KW-1185">Reference proteome</keyword>
<protein>
    <submittedName>
        <fullName evidence="2">Uncharacterized protein</fullName>
    </submittedName>
</protein>
<sequence>MATFVSGTGSRPVNGASRSTASTSADGTRLTTHSRSRNRFSVVFDRFPMPNIADCPNHHAEDIGATFADPSPFRLLINTTGVPKYNTFRSASTCMTPSN</sequence>
<feature type="compositionally biased region" description="Polar residues" evidence="1">
    <location>
        <begin position="1"/>
        <end position="31"/>
    </location>
</feature>
<reference evidence="3" key="1">
    <citation type="journal article" date="2019" name="Int. J. Syst. Evol. Microbiol.">
        <title>The Global Catalogue of Microorganisms (GCM) 10K type strain sequencing project: providing services to taxonomists for standard genome sequencing and annotation.</title>
        <authorList>
            <consortium name="The Broad Institute Genomics Platform"/>
            <consortium name="The Broad Institute Genome Sequencing Center for Infectious Disease"/>
            <person name="Wu L."/>
            <person name="Ma J."/>
        </authorList>
    </citation>
    <scope>NUCLEOTIDE SEQUENCE [LARGE SCALE GENOMIC DNA]</scope>
    <source>
        <strain evidence="3">JCM 6238</strain>
    </source>
</reference>
<gene>
    <name evidence="2" type="ORF">GCM10010403_48160</name>
</gene>
<evidence type="ECO:0000313" key="3">
    <source>
        <dbReference type="Proteomes" id="UP001501584"/>
    </source>
</evidence>
<dbReference type="EMBL" id="BAAASX010000010">
    <property type="protein sequence ID" value="GAA2348581.1"/>
    <property type="molecule type" value="Genomic_DNA"/>
</dbReference>
<accession>A0ABP5TB55</accession>
<proteinExistence type="predicted"/>